<sequence>MKEIGSILNLSPRTVEHHLNSIKQKTGLLYKSQLVKEFIKNAPSALFKDIRT</sequence>
<comment type="caution">
    <text evidence="2">The sequence shown here is derived from an EMBL/GenBank/DDBJ whole genome shotgun (WGS) entry which is preliminary data.</text>
</comment>
<dbReference type="SUPFAM" id="SSF46894">
    <property type="entry name" value="C-terminal effector domain of the bipartite response regulators"/>
    <property type="match status" value="1"/>
</dbReference>
<gene>
    <name evidence="2" type="ORF">RBEAN4_1067</name>
</gene>
<evidence type="ECO:0000313" key="2">
    <source>
        <dbReference type="EMBL" id="KJV90068.1"/>
    </source>
</evidence>
<name>A0A0F3QC13_RICBE</name>
<dbReference type="InterPro" id="IPR036388">
    <property type="entry name" value="WH-like_DNA-bd_sf"/>
</dbReference>
<evidence type="ECO:0000259" key="1">
    <source>
        <dbReference type="PROSITE" id="PS50043"/>
    </source>
</evidence>
<dbReference type="GO" id="GO:0003677">
    <property type="term" value="F:DNA binding"/>
    <property type="evidence" value="ECO:0007669"/>
    <property type="project" value="InterPro"/>
</dbReference>
<keyword evidence="3" id="KW-1185">Reference proteome</keyword>
<dbReference type="InterPro" id="IPR000792">
    <property type="entry name" value="Tscrpt_reg_LuxR_C"/>
</dbReference>
<organism evidence="2 3">
    <name type="scientific">Rickettsia bellii str. RML An4</name>
    <dbReference type="NCBI Taxonomy" id="1359193"/>
    <lineage>
        <taxon>Bacteria</taxon>
        <taxon>Pseudomonadati</taxon>
        <taxon>Pseudomonadota</taxon>
        <taxon>Alphaproteobacteria</taxon>
        <taxon>Rickettsiales</taxon>
        <taxon>Rickettsiaceae</taxon>
        <taxon>Rickettsieae</taxon>
        <taxon>Rickettsia</taxon>
        <taxon>belli group</taxon>
    </lineage>
</organism>
<dbReference type="Gene3D" id="1.10.10.10">
    <property type="entry name" value="Winged helix-like DNA-binding domain superfamily/Winged helix DNA-binding domain"/>
    <property type="match status" value="1"/>
</dbReference>
<protein>
    <submittedName>
        <fullName evidence="2">Bacterial regulatory s, luxR family protein</fullName>
    </submittedName>
</protein>
<evidence type="ECO:0000313" key="3">
    <source>
        <dbReference type="Proteomes" id="UP000033661"/>
    </source>
</evidence>
<feature type="domain" description="HTH luxR-type" evidence="1">
    <location>
        <begin position="1"/>
        <end position="42"/>
    </location>
</feature>
<dbReference type="PATRIC" id="fig|1359193.3.peg.1029"/>
<dbReference type="GO" id="GO:0006355">
    <property type="term" value="P:regulation of DNA-templated transcription"/>
    <property type="evidence" value="ECO:0007669"/>
    <property type="project" value="InterPro"/>
</dbReference>
<dbReference type="Proteomes" id="UP000033661">
    <property type="component" value="Unassembled WGS sequence"/>
</dbReference>
<dbReference type="AlphaFoldDB" id="A0A0F3QC13"/>
<proteinExistence type="predicted"/>
<dbReference type="InterPro" id="IPR016032">
    <property type="entry name" value="Sig_transdc_resp-reg_C-effctor"/>
</dbReference>
<reference evidence="2 3" key="1">
    <citation type="submission" date="2015-02" db="EMBL/GenBank/DDBJ databases">
        <title>Genome Sequencing of Rickettsiales.</title>
        <authorList>
            <person name="Daugherty S.C."/>
            <person name="Su Q."/>
            <person name="Abolude K."/>
            <person name="Beier-Sexton M."/>
            <person name="Carlyon J.A."/>
            <person name="Carter R."/>
            <person name="Day N.P."/>
            <person name="Dumler S.J."/>
            <person name="Dyachenko V."/>
            <person name="Godinez A."/>
            <person name="Kurtti T.J."/>
            <person name="Lichay M."/>
            <person name="Mullins K.E."/>
            <person name="Ott S."/>
            <person name="Pappas-Brown V."/>
            <person name="Paris D.H."/>
            <person name="Patel P."/>
            <person name="Richards A.L."/>
            <person name="Sadzewicz L."/>
            <person name="Sears K."/>
            <person name="Seidman D."/>
            <person name="Sengamalay N."/>
            <person name="Stenos J."/>
            <person name="Tallon L.J."/>
            <person name="Vincent G."/>
            <person name="Fraser C.M."/>
            <person name="Munderloh U."/>
            <person name="Dunning-Hotopp J.C."/>
        </authorList>
    </citation>
    <scope>NUCLEOTIDE SEQUENCE [LARGE SCALE GENOMIC DNA]</scope>
    <source>
        <strain evidence="2 3">RML An4</strain>
    </source>
</reference>
<dbReference type="PROSITE" id="PS50043">
    <property type="entry name" value="HTH_LUXR_2"/>
    <property type="match status" value="1"/>
</dbReference>
<dbReference type="Pfam" id="PF00196">
    <property type="entry name" value="GerE"/>
    <property type="match status" value="1"/>
</dbReference>
<dbReference type="EMBL" id="LAOI01000001">
    <property type="protein sequence ID" value="KJV90068.1"/>
    <property type="molecule type" value="Genomic_DNA"/>
</dbReference>
<accession>A0A0F3QC13</accession>